<dbReference type="PANTHER" id="PTHR22601">
    <property type="entry name" value="ISP4 LIKE PROTEIN"/>
    <property type="match status" value="1"/>
</dbReference>
<feature type="region of interest" description="Disordered" evidence="9">
    <location>
        <begin position="1"/>
        <end position="38"/>
    </location>
</feature>
<feature type="transmembrane region" description="Helical" evidence="10">
    <location>
        <begin position="708"/>
        <end position="726"/>
    </location>
</feature>
<feature type="transmembrane region" description="Helical" evidence="10">
    <location>
        <begin position="339"/>
        <end position="358"/>
    </location>
</feature>
<comment type="subcellular location">
    <subcellularLocation>
        <location evidence="1">Membrane</location>
        <topology evidence="1">Multi-pass membrane protein</topology>
    </subcellularLocation>
</comment>
<sequence>MASQRNSAIAPVDPLRSHGPYISDEKASGTTSATDFGYDKKEKGGAFVDELPVPPPAYSSASSEGEPEFTVPAATAKDLVTEVLHVDDDPSLNPWTFRVWFLGAGLSTFGGILSTIYYFKPQTVTVSVVFLAVISYVLGEFMALVIPRKGFVGKWFNPHPFNSKEHAAIVIMSASAANCPLAIEALAVQRLWYDEYPNAAICIFLIISSQFLGYGIAGLMRKTLVYPTKMLFPSNLPINSLLESLHRDKKETFNKLRLFWWTFGALFVWEVMPEYIMPILTGVSIFCLAKRDSLVFTRLFGGANGNEGLGFLSICLDWQYIGGGVSPLWFPLQTLVNQTFGYFLCMIVFMGVFYMNIWRARDFPFLSQMLFSGNSNSTYYETFNQTSILGADRTVDRSLLEQQGIPYFATTYAVSVLVWGMAITGTLTHMFLWNYHDIKSAWSFASWSNIKLLLDPHSWDFRSWRKGESRQHDETDPHYRLMAVYKESPDWWYGLCLVFSFAVGLGMLYAADTTLPWYGYIVACLLSAILILFFGAQYAITGFTFTIQPIVQMIGGYMHPGKPVANMYFVLFGYNSVSQAMLLLKDLKFAQYAHLSPRCTFTMQMVGTLIGSIFGYVMMDQITTNQREILLSIEGTNVWSGQVVQSYNSMAIAWGGLAREMFSVGGRYQWITLCYLIGFLIPLPTYFLHKRFPKARFDYWNVPMITSYIGYLCVGINSSLLVYLVLGYFSQFYLRKYKPNWFIKYNYILSAALDGGTQVVVFILTFAVFGGAGKEVNFPPYWGNNFQQGNYDYCLRDPAN</sequence>
<dbReference type="EMBL" id="ML977156">
    <property type="protein sequence ID" value="KAF1986665.1"/>
    <property type="molecule type" value="Genomic_DNA"/>
</dbReference>
<dbReference type="Pfam" id="PF03169">
    <property type="entry name" value="OPT"/>
    <property type="match status" value="1"/>
</dbReference>
<keyword evidence="3" id="KW-0813">Transport</keyword>
<feature type="transmembrane region" description="Helical" evidence="10">
    <location>
        <begin position="747"/>
        <end position="772"/>
    </location>
</feature>
<evidence type="ECO:0000313" key="11">
    <source>
        <dbReference type="EMBL" id="KAF1986665.1"/>
    </source>
</evidence>
<name>A0A6G1H0F7_9PEZI</name>
<protein>
    <submittedName>
        <fullName evidence="11">OPT superfamily oligopeptide transporter</fullName>
    </submittedName>
</protein>
<feature type="transmembrane region" description="Helical" evidence="10">
    <location>
        <begin position="491"/>
        <end position="510"/>
    </location>
</feature>
<dbReference type="AlphaFoldDB" id="A0A6G1H0F7"/>
<dbReference type="InterPro" id="IPR004813">
    <property type="entry name" value="OPT"/>
</dbReference>
<evidence type="ECO:0000256" key="7">
    <source>
        <dbReference type="ARBA" id="ARBA00022989"/>
    </source>
</evidence>
<feature type="transmembrane region" description="Helical" evidence="10">
    <location>
        <begin position="407"/>
        <end position="432"/>
    </location>
</feature>
<reference evidence="11" key="1">
    <citation type="journal article" date="2020" name="Stud. Mycol.">
        <title>101 Dothideomycetes genomes: a test case for predicting lifestyles and emergence of pathogens.</title>
        <authorList>
            <person name="Haridas S."/>
            <person name="Albert R."/>
            <person name="Binder M."/>
            <person name="Bloem J."/>
            <person name="Labutti K."/>
            <person name="Salamov A."/>
            <person name="Andreopoulos B."/>
            <person name="Baker S."/>
            <person name="Barry K."/>
            <person name="Bills G."/>
            <person name="Bluhm B."/>
            <person name="Cannon C."/>
            <person name="Castanera R."/>
            <person name="Culley D."/>
            <person name="Daum C."/>
            <person name="Ezra D."/>
            <person name="Gonzalez J."/>
            <person name="Henrissat B."/>
            <person name="Kuo A."/>
            <person name="Liang C."/>
            <person name="Lipzen A."/>
            <person name="Lutzoni F."/>
            <person name="Magnuson J."/>
            <person name="Mondo S."/>
            <person name="Nolan M."/>
            <person name="Ohm R."/>
            <person name="Pangilinan J."/>
            <person name="Park H.-J."/>
            <person name="Ramirez L."/>
            <person name="Alfaro M."/>
            <person name="Sun H."/>
            <person name="Tritt A."/>
            <person name="Yoshinaga Y."/>
            <person name="Zwiers L.-H."/>
            <person name="Turgeon B."/>
            <person name="Goodwin S."/>
            <person name="Spatafora J."/>
            <person name="Crous P."/>
            <person name="Grigoriev I."/>
        </authorList>
    </citation>
    <scope>NUCLEOTIDE SEQUENCE</scope>
    <source>
        <strain evidence="11">CBS 113979</strain>
    </source>
</reference>
<feature type="transmembrane region" description="Helical" evidence="10">
    <location>
        <begin position="125"/>
        <end position="146"/>
    </location>
</feature>
<evidence type="ECO:0000256" key="6">
    <source>
        <dbReference type="ARBA" id="ARBA00022927"/>
    </source>
</evidence>
<keyword evidence="5" id="KW-0571">Peptide transport</keyword>
<proteinExistence type="inferred from homology"/>
<feature type="transmembrane region" description="Helical" evidence="10">
    <location>
        <begin position="99"/>
        <end position="119"/>
    </location>
</feature>
<organism evidence="11 12">
    <name type="scientific">Aulographum hederae CBS 113979</name>
    <dbReference type="NCBI Taxonomy" id="1176131"/>
    <lineage>
        <taxon>Eukaryota</taxon>
        <taxon>Fungi</taxon>
        <taxon>Dikarya</taxon>
        <taxon>Ascomycota</taxon>
        <taxon>Pezizomycotina</taxon>
        <taxon>Dothideomycetes</taxon>
        <taxon>Pleosporomycetidae</taxon>
        <taxon>Aulographales</taxon>
        <taxon>Aulographaceae</taxon>
    </lineage>
</organism>
<feature type="transmembrane region" description="Helical" evidence="10">
    <location>
        <begin position="517"/>
        <end position="540"/>
    </location>
</feature>
<feature type="transmembrane region" description="Helical" evidence="10">
    <location>
        <begin position="670"/>
        <end position="688"/>
    </location>
</feature>
<keyword evidence="4 10" id="KW-0812">Transmembrane</keyword>
<keyword evidence="7 10" id="KW-1133">Transmembrane helix</keyword>
<accession>A0A6G1H0F7</accession>
<dbReference type="GO" id="GO:0016020">
    <property type="term" value="C:membrane"/>
    <property type="evidence" value="ECO:0007669"/>
    <property type="project" value="UniProtKB-SubCell"/>
</dbReference>
<dbReference type="OrthoDB" id="9986677at2759"/>
<evidence type="ECO:0000256" key="10">
    <source>
        <dbReference type="SAM" id="Phobius"/>
    </source>
</evidence>
<evidence type="ECO:0000256" key="1">
    <source>
        <dbReference type="ARBA" id="ARBA00004141"/>
    </source>
</evidence>
<evidence type="ECO:0000256" key="2">
    <source>
        <dbReference type="ARBA" id="ARBA00008807"/>
    </source>
</evidence>
<evidence type="ECO:0000256" key="3">
    <source>
        <dbReference type="ARBA" id="ARBA00022448"/>
    </source>
</evidence>
<keyword evidence="8 10" id="KW-0472">Membrane</keyword>
<feature type="transmembrane region" description="Helical" evidence="10">
    <location>
        <begin position="198"/>
        <end position="220"/>
    </location>
</feature>
<gene>
    <name evidence="11" type="ORF">K402DRAFT_332247</name>
</gene>
<keyword evidence="12" id="KW-1185">Reference proteome</keyword>
<comment type="similarity">
    <text evidence="2">Belongs to the oligopeptide OPT transporter family.</text>
</comment>
<evidence type="ECO:0000256" key="5">
    <source>
        <dbReference type="ARBA" id="ARBA00022856"/>
    </source>
</evidence>
<dbReference type="GO" id="GO:0015031">
    <property type="term" value="P:protein transport"/>
    <property type="evidence" value="ECO:0007669"/>
    <property type="project" value="UniProtKB-KW"/>
</dbReference>
<feature type="transmembrane region" description="Helical" evidence="10">
    <location>
        <begin position="599"/>
        <end position="619"/>
    </location>
</feature>
<feature type="transmembrane region" description="Helical" evidence="10">
    <location>
        <begin position="167"/>
        <end position="192"/>
    </location>
</feature>
<dbReference type="GO" id="GO:0035673">
    <property type="term" value="F:oligopeptide transmembrane transporter activity"/>
    <property type="evidence" value="ECO:0007669"/>
    <property type="project" value="InterPro"/>
</dbReference>
<dbReference type="Proteomes" id="UP000800041">
    <property type="component" value="Unassembled WGS sequence"/>
</dbReference>
<evidence type="ECO:0000313" key="12">
    <source>
        <dbReference type="Proteomes" id="UP000800041"/>
    </source>
</evidence>
<dbReference type="InterPro" id="IPR004648">
    <property type="entry name" value="Oligpept_transpt"/>
</dbReference>
<evidence type="ECO:0000256" key="8">
    <source>
        <dbReference type="ARBA" id="ARBA00023136"/>
    </source>
</evidence>
<dbReference type="NCBIfam" id="TIGR00728">
    <property type="entry name" value="OPT_sfam"/>
    <property type="match status" value="1"/>
</dbReference>
<evidence type="ECO:0000256" key="4">
    <source>
        <dbReference type="ARBA" id="ARBA00022692"/>
    </source>
</evidence>
<keyword evidence="6" id="KW-0653">Protein transport</keyword>
<evidence type="ECO:0000256" key="9">
    <source>
        <dbReference type="SAM" id="MobiDB-lite"/>
    </source>
</evidence>